<comment type="caution">
    <text evidence="2">The sequence shown here is derived from an EMBL/GenBank/DDBJ whole genome shotgun (WGS) entry which is preliminary data.</text>
</comment>
<dbReference type="RefSeq" id="WP_113616170.1">
    <property type="nucleotide sequence ID" value="NZ_QFFJ01000001.1"/>
</dbReference>
<keyword evidence="3" id="KW-1185">Reference proteome</keyword>
<dbReference type="EMBL" id="QFFJ01000001">
    <property type="protein sequence ID" value="RBL93572.1"/>
    <property type="molecule type" value="Genomic_DNA"/>
</dbReference>
<feature type="transmembrane region" description="Helical" evidence="1">
    <location>
        <begin position="59"/>
        <end position="80"/>
    </location>
</feature>
<accession>A0A365Y4Q5</accession>
<proteinExistence type="predicted"/>
<keyword evidence="1" id="KW-0812">Transmembrane</keyword>
<feature type="transmembrane region" description="Helical" evidence="1">
    <location>
        <begin position="29"/>
        <end position="47"/>
    </location>
</feature>
<gene>
    <name evidence="2" type="ORF">DF182_13760</name>
</gene>
<keyword evidence="1" id="KW-0472">Membrane</keyword>
<evidence type="ECO:0000313" key="2">
    <source>
        <dbReference type="EMBL" id="RBL93572.1"/>
    </source>
</evidence>
<evidence type="ECO:0000313" key="3">
    <source>
        <dbReference type="Proteomes" id="UP000253410"/>
    </source>
</evidence>
<reference evidence="2 3" key="1">
    <citation type="submission" date="2018-05" db="EMBL/GenBank/DDBJ databases">
        <title>Chitinophaga sp. K3CV102501T nov., isolated from isolated from a monsoon evergreen broad-leaved forest soil.</title>
        <authorList>
            <person name="Lv Y."/>
        </authorList>
    </citation>
    <scope>NUCLEOTIDE SEQUENCE [LARGE SCALE GENOMIC DNA]</scope>
    <source>
        <strain evidence="2 3">GDMCC 1.1325</strain>
    </source>
</reference>
<sequence length="159" mass="17954">MDNTPVYVQMTDEDVLILKNNLNVKYRRLLKVFFLTAFCLGGAYLGIVARNGHIGPGTVILAATVFYVIVFIPSWIGSIAKLRKDLSMRRKVTSEVLVLDKARYSNPEIHEHYLLLHTSDYSIRKIGVPSGVYEQVPISARVKITIAPHSYSFLKCEIL</sequence>
<protein>
    <submittedName>
        <fullName evidence="2">Uncharacterized protein</fullName>
    </submittedName>
</protein>
<keyword evidence="1" id="KW-1133">Transmembrane helix</keyword>
<organism evidence="2 3">
    <name type="scientific">Chitinophaga flava</name>
    <dbReference type="NCBI Taxonomy" id="2259036"/>
    <lineage>
        <taxon>Bacteria</taxon>
        <taxon>Pseudomonadati</taxon>
        <taxon>Bacteroidota</taxon>
        <taxon>Chitinophagia</taxon>
        <taxon>Chitinophagales</taxon>
        <taxon>Chitinophagaceae</taxon>
        <taxon>Chitinophaga</taxon>
    </lineage>
</organism>
<dbReference type="Proteomes" id="UP000253410">
    <property type="component" value="Unassembled WGS sequence"/>
</dbReference>
<evidence type="ECO:0000256" key="1">
    <source>
        <dbReference type="SAM" id="Phobius"/>
    </source>
</evidence>
<name>A0A365Y4Q5_9BACT</name>
<dbReference type="AlphaFoldDB" id="A0A365Y4Q5"/>